<dbReference type="RefSeq" id="WP_065237018.1">
    <property type="nucleotide sequence ID" value="NZ_JTJR01000013.1"/>
</dbReference>
<accession>A0A1A7PTR0</accession>
<gene>
    <name evidence="1" type="ORF">QV06_03825</name>
</gene>
<evidence type="ECO:0000313" key="2">
    <source>
        <dbReference type="Proteomes" id="UP000092626"/>
    </source>
</evidence>
<dbReference type="AlphaFoldDB" id="A0A1A7PTR0"/>
<dbReference type="Proteomes" id="UP000092626">
    <property type="component" value="Unassembled WGS sequence"/>
</dbReference>
<sequence length="116" mass="14011">MDKVDLFNVLSKESKKSFICHLHYKNKFSIGKYKQLIRAYKFFLLNVDKIEGREKIISEFLDVFLHTLFLFVCDNDKEDLYKIEPPINFEYKVNVYNKFREMTECLIRVQRNKLSG</sequence>
<protein>
    <submittedName>
        <fullName evidence="1">Uncharacterized protein</fullName>
    </submittedName>
</protein>
<proteinExistence type="predicted"/>
<dbReference type="EMBL" id="JTJR01000013">
    <property type="protein sequence ID" value="OBX05116.1"/>
    <property type="molecule type" value="Genomic_DNA"/>
</dbReference>
<evidence type="ECO:0000313" key="1">
    <source>
        <dbReference type="EMBL" id="OBX05116.1"/>
    </source>
</evidence>
<name>A0A1A7PTR0_9PAST</name>
<comment type="caution">
    <text evidence="1">The sequence shown here is derived from an EMBL/GenBank/DDBJ whole genome shotgun (WGS) entry which is preliminary data.</text>
</comment>
<organism evidence="1 2">
    <name type="scientific">Gallibacterium genomosp. 3</name>
    <dbReference type="NCBI Taxonomy" id="505345"/>
    <lineage>
        <taxon>Bacteria</taxon>
        <taxon>Pseudomonadati</taxon>
        <taxon>Pseudomonadota</taxon>
        <taxon>Gammaproteobacteria</taxon>
        <taxon>Pasteurellales</taxon>
        <taxon>Pasteurellaceae</taxon>
        <taxon>Gallibacterium</taxon>
    </lineage>
</organism>
<reference evidence="1 2" key="1">
    <citation type="submission" date="2014-11" db="EMBL/GenBank/DDBJ databases">
        <title>Pan-genome of Gallibacterium spp.</title>
        <authorList>
            <person name="Kudirkiene E."/>
            <person name="Bojesen A.M."/>
        </authorList>
    </citation>
    <scope>NUCLEOTIDE SEQUENCE [LARGE SCALE GENOMIC DNA]</scope>
    <source>
        <strain evidence="1 2">59/S3/89</strain>
    </source>
</reference>